<keyword evidence="2" id="KW-1185">Reference proteome</keyword>
<sequence>MPLHSRDVLKLLKKGFTIIRADDLNLKIKHKTGKNYEWQTLEKDFKSKAALRRKMDELLTLNTIIED</sequence>
<dbReference type="RefSeq" id="WP_330937417.1">
    <property type="nucleotide sequence ID" value="NZ_JAZGJU010000039.1"/>
</dbReference>
<name>A0ABU7R2V8_9FLAO</name>
<dbReference type="Proteomes" id="UP001350005">
    <property type="component" value="Unassembled WGS sequence"/>
</dbReference>
<reference evidence="1 2" key="1">
    <citation type="submission" date="2024-01" db="EMBL/GenBank/DDBJ databases">
        <title>Whole genome of Chryseobacterium arthrosphaerae NNCa 2741.</title>
        <authorList>
            <person name="Boriskina E.V."/>
            <person name="Gordinskaya N.A."/>
            <person name="Kropotov V.S."/>
            <person name="Alekseeva A.E."/>
            <person name="Makhova M.A."/>
            <person name="Kryazhev D.V."/>
            <person name="Shkurkina I.S."/>
        </authorList>
    </citation>
    <scope>NUCLEOTIDE SEQUENCE [LARGE SCALE GENOMIC DNA]</scope>
    <source>
        <strain evidence="1 2">NNCa 2741</strain>
    </source>
</reference>
<gene>
    <name evidence="1" type="ORF">V2E39_16990</name>
</gene>
<evidence type="ECO:0000313" key="2">
    <source>
        <dbReference type="Proteomes" id="UP001350005"/>
    </source>
</evidence>
<dbReference type="EMBL" id="JAZGJU010000039">
    <property type="protein sequence ID" value="MEE6129099.1"/>
    <property type="molecule type" value="Genomic_DNA"/>
</dbReference>
<evidence type="ECO:0000313" key="1">
    <source>
        <dbReference type="EMBL" id="MEE6129099.1"/>
    </source>
</evidence>
<proteinExistence type="predicted"/>
<organism evidence="1 2">
    <name type="scientific">Chryseobacterium arthrosphaerae</name>
    <dbReference type="NCBI Taxonomy" id="651561"/>
    <lineage>
        <taxon>Bacteria</taxon>
        <taxon>Pseudomonadati</taxon>
        <taxon>Bacteroidota</taxon>
        <taxon>Flavobacteriia</taxon>
        <taxon>Flavobacteriales</taxon>
        <taxon>Weeksellaceae</taxon>
        <taxon>Chryseobacterium group</taxon>
        <taxon>Chryseobacterium</taxon>
    </lineage>
</organism>
<accession>A0ABU7R2V8</accession>
<protein>
    <submittedName>
        <fullName evidence="1">Uncharacterized protein</fullName>
    </submittedName>
</protein>
<comment type="caution">
    <text evidence="1">The sequence shown here is derived from an EMBL/GenBank/DDBJ whole genome shotgun (WGS) entry which is preliminary data.</text>
</comment>